<protein>
    <submittedName>
        <fullName evidence="1">Uncharacterized protein</fullName>
    </submittedName>
</protein>
<dbReference type="OrthoDB" id="4762224at2"/>
<sequence length="84" mass="9182">MRLVSTGSVAPIEDETVEIFSRPVGGVYWRLQASVDVTVSNLTEWLTKWLQDNDIVDGEWIAGNKWGGNDSAIVTAHPTTTHAA</sequence>
<dbReference type="EMBL" id="LQPG01000039">
    <property type="protein sequence ID" value="ORW08051.1"/>
    <property type="molecule type" value="Genomic_DNA"/>
</dbReference>
<reference evidence="1 2" key="1">
    <citation type="submission" date="2016-01" db="EMBL/GenBank/DDBJ databases">
        <title>The new phylogeny of the genus Mycobacterium.</title>
        <authorList>
            <person name="Tarcisio F."/>
            <person name="Conor M."/>
            <person name="Antonella G."/>
            <person name="Elisabetta G."/>
            <person name="Giulia F.S."/>
            <person name="Sara T."/>
            <person name="Anna F."/>
            <person name="Clotilde B."/>
            <person name="Roberto B."/>
            <person name="Veronica D.S."/>
            <person name="Fabio R."/>
            <person name="Monica P."/>
            <person name="Olivier J."/>
            <person name="Enrico T."/>
            <person name="Nicola S."/>
        </authorList>
    </citation>
    <scope>NUCLEOTIDE SEQUENCE [LARGE SCALE GENOMIC DNA]</scope>
    <source>
        <strain evidence="1 2">DSM 45394</strain>
    </source>
</reference>
<name>A0A1X1YAJ8_9MYCO</name>
<organism evidence="1 2">
    <name type="scientific">Mycolicibacter longobardus</name>
    <dbReference type="NCBI Taxonomy" id="1108812"/>
    <lineage>
        <taxon>Bacteria</taxon>
        <taxon>Bacillati</taxon>
        <taxon>Actinomycetota</taxon>
        <taxon>Actinomycetes</taxon>
        <taxon>Mycobacteriales</taxon>
        <taxon>Mycobacteriaceae</taxon>
        <taxon>Mycolicibacter</taxon>
    </lineage>
</organism>
<evidence type="ECO:0000313" key="1">
    <source>
        <dbReference type="EMBL" id="ORW08051.1"/>
    </source>
</evidence>
<dbReference type="AlphaFoldDB" id="A0A1X1YAJ8"/>
<dbReference type="RefSeq" id="WP_085266337.1">
    <property type="nucleotide sequence ID" value="NZ_LQPG01000039.1"/>
</dbReference>
<keyword evidence="2" id="KW-1185">Reference proteome</keyword>
<evidence type="ECO:0000313" key="2">
    <source>
        <dbReference type="Proteomes" id="UP000193866"/>
    </source>
</evidence>
<gene>
    <name evidence="1" type="ORF">AWC16_20150</name>
</gene>
<dbReference type="Proteomes" id="UP000193866">
    <property type="component" value="Unassembled WGS sequence"/>
</dbReference>
<proteinExistence type="predicted"/>
<accession>A0A1X1YAJ8</accession>
<comment type="caution">
    <text evidence="1">The sequence shown here is derived from an EMBL/GenBank/DDBJ whole genome shotgun (WGS) entry which is preliminary data.</text>
</comment>